<reference evidence="1" key="1">
    <citation type="journal article" date="2020" name="Stud. Mycol.">
        <title>101 Dothideomycetes genomes: a test case for predicting lifestyles and emergence of pathogens.</title>
        <authorList>
            <person name="Haridas S."/>
            <person name="Albert R."/>
            <person name="Binder M."/>
            <person name="Bloem J."/>
            <person name="Labutti K."/>
            <person name="Salamov A."/>
            <person name="Andreopoulos B."/>
            <person name="Baker S."/>
            <person name="Barry K."/>
            <person name="Bills G."/>
            <person name="Bluhm B."/>
            <person name="Cannon C."/>
            <person name="Castanera R."/>
            <person name="Culley D."/>
            <person name="Daum C."/>
            <person name="Ezra D."/>
            <person name="Gonzalez J."/>
            <person name="Henrissat B."/>
            <person name="Kuo A."/>
            <person name="Liang C."/>
            <person name="Lipzen A."/>
            <person name="Lutzoni F."/>
            <person name="Magnuson J."/>
            <person name="Mondo S."/>
            <person name="Nolan M."/>
            <person name="Ohm R."/>
            <person name="Pangilinan J."/>
            <person name="Park H.-J."/>
            <person name="Ramirez L."/>
            <person name="Alfaro M."/>
            <person name="Sun H."/>
            <person name="Tritt A."/>
            <person name="Yoshinaga Y."/>
            <person name="Zwiers L.-H."/>
            <person name="Turgeon B."/>
            <person name="Goodwin S."/>
            <person name="Spatafora J."/>
            <person name="Crous P."/>
            <person name="Grigoriev I."/>
        </authorList>
    </citation>
    <scope>NUCLEOTIDE SEQUENCE</scope>
    <source>
        <strain evidence="1">CBS 207.26</strain>
    </source>
</reference>
<sequence length="211" mass="23555">MLISELAAQKIHVGYLSIDKTRINAISEPVTRLRISAFTEDYALRRVYVEEGNYAITGRAHNHYCFSKLSASICAFSCMMYSGLLGANNLAAPSIQYNNILIKFPKNVWFRRACCGTDGAVPGRYETHASESNTSKCAEESVTSNLVSHSKDGFNVNDVAIPLPRKSTNLSSMTMSSGKSKDSNLLFQLQRPIFQPQITQRQHFEHFPSHI</sequence>
<keyword evidence="2" id="KW-1185">Reference proteome</keyword>
<evidence type="ECO:0000313" key="2">
    <source>
        <dbReference type="Proteomes" id="UP000800200"/>
    </source>
</evidence>
<organism evidence="1 2">
    <name type="scientific">Zopfia rhizophila CBS 207.26</name>
    <dbReference type="NCBI Taxonomy" id="1314779"/>
    <lineage>
        <taxon>Eukaryota</taxon>
        <taxon>Fungi</taxon>
        <taxon>Dikarya</taxon>
        <taxon>Ascomycota</taxon>
        <taxon>Pezizomycotina</taxon>
        <taxon>Dothideomycetes</taxon>
        <taxon>Dothideomycetes incertae sedis</taxon>
        <taxon>Zopfiaceae</taxon>
        <taxon>Zopfia</taxon>
    </lineage>
</organism>
<protein>
    <submittedName>
        <fullName evidence="1">Uncharacterized protein</fullName>
    </submittedName>
</protein>
<proteinExistence type="predicted"/>
<evidence type="ECO:0000313" key="1">
    <source>
        <dbReference type="EMBL" id="KAF2180955.1"/>
    </source>
</evidence>
<dbReference type="EMBL" id="ML994655">
    <property type="protein sequence ID" value="KAF2180955.1"/>
    <property type="molecule type" value="Genomic_DNA"/>
</dbReference>
<name>A0A6A6DPL8_9PEZI</name>
<dbReference type="Proteomes" id="UP000800200">
    <property type="component" value="Unassembled WGS sequence"/>
</dbReference>
<dbReference type="AlphaFoldDB" id="A0A6A6DPL8"/>
<accession>A0A6A6DPL8</accession>
<gene>
    <name evidence="1" type="ORF">K469DRAFT_692488</name>
</gene>